<dbReference type="RefSeq" id="WP_161919033.1">
    <property type="nucleotide sequence ID" value="NZ_JAACYS010000001.1"/>
</dbReference>
<gene>
    <name evidence="2" type="ORF">GW534_00210</name>
</gene>
<dbReference type="PANTHER" id="PTHR37313">
    <property type="entry name" value="UPF0749 PROTEIN RV1825"/>
    <property type="match status" value="1"/>
</dbReference>
<dbReference type="Pfam" id="PF05949">
    <property type="entry name" value="DUF881"/>
    <property type="match status" value="1"/>
</dbReference>
<sequence>MLAIQINSLKKEETVESQDTWELRQKLTEAMKTESNILKEIQEVDERLAQYETKNAQSGRSILQDTLNDLRLEAGLEELEGPGIIITVSKADEFINAGDSNPYISPSVLRKLMNELNRYGAKAISIADQRIITYSTIRYIEGETKVDGFPLKNFPMQIKVVTEDEESAEKLYNYMQVSTISDDFFIDRFNISISEPKQSITIPAYNGDFHIKSMEIVN</sequence>
<reference evidence="2 3" key="1">
    <citation type="submission" date="2020-01" db="EMBL/GenBank/DDBJ databases">
        <title>A novel Bacillus sp. from Pasinler.</title>
        <authorList>
            <person name="Adiguzel A."/>
            <person name="Ay H."/>
            <person name="Baltaci M.O."/>
        </authorList>
    </citation>
    <scope>NUCLEOTIDE SEQUENCE [LARGE SCALE GENOMIC DNA]</scope>
    <source>
        <strain evidence="2 3">P1</strain>
    </source>
</reference>
<dbReference type="PANTHER" id="PTHR37313:SF2">
    <property type="entry name" value="UPF0749 PROTEIN YLXX"/>
    <property type="match status" value="1"/>
</dbReference>
<dbReference type="Gene3D" id="3.30.70.1880">
    <property type="entry name" value="Protein of unknown function DUF881"/>
    <property type="match status" value="1"/>
</dbReference>
<name>A0ABW9ZYE4_9BACI</name>
<comment type="caution">
    <text evidence="2">The sequence shown here is derived from an EMBL/GenBank/DDBJ whole genome shotgun (WGS) entry which is preliminary data.</text>
</comment>
<organism evidence="2 3">
    <name type="scientific">Pallidibacillus pasinlerensis</name>
    <dbReference type="NCBI Taxonomy" id="2703818"/>
    <lineage>
        <taxon>Bacteria</taxon>
        <taxon>Bacillati</taxon>
        <taxon>Bacillota</taxon>
        <taxon>Bacilli</taxon>
        <taxon>Bacillales</taxon>
        <taxon>Bacillaceae</taxon>
        <taxon>Pallidibacillus</taxon>
    </lineage>
</organism>
<dbReference type="EMBL" id="JAACYS010000001">
    <property type="protein sequence ID" value="NCU16197.1"/>
    <property type="molecule type" value="Genomic_DNA"/>
</dbReference>
<evidence type="ECO:0000256" key="1">
    <source>
        <dbReference type="ARBA" id="ARBA00009108"/>
    </source>
</evidence>
<proteinExistence type="inferred from homology"/>
<comment type="similarity">
    <text evidence="1">Belongs to the UPF0749 family.</text>
</comment>
<dbReference type="Proteomes" id="UP000743899">
    <property type="component" value="Unassembled WGS sequence"/>
</dbReference>
<protein>
    <submittedName>
        <fullName evidence="2">DUF881 domain-containing protein</fullName>
    </submittedName>
</protein>
<evidence type="ECO:0000313" key="2">
    <source>
        <dbReference type="EMBL" id="NCU16197.1"/>
    </source>
</evidence>
<evidence type="ECO:0000313" key="3">
    <source>
        <dbReference type="Proteomes" id="UP000743899"/>
    </source>
</evidence>
<keyword evidence="3" id="KW-1185">Reference proteome</keyword>
<dbReference type="InterPro" id="IPR010273">
    <property type="entry name" value="DUF881"/>
</dbReference>
<accession>A0ABW9ZYE4</accession>